<reference evidence="1" key="2">
    <citation type="submission" date="2020-09" db="EMBL/GenBank/DDBJ databases">
        <authorList>
            <person name="Sun Q."/>
            <person name="Zhou Y."/>
        </authorList>
    </citation>
    <scope>NUCLEOTIDE SEQUENCE</scope>
    <source>
        <strain evidence="1">CGMCC 4.7312</strain>
    </source>
</reference>
<proteinExistence type="predicted"/>
<reference evidence="1" key="1">
    <citation type="journal article" date="2014" name="Int. J. Syst. Evol. Microbiol.">
        <title>Complete genome sequence of Corynebacterium casei LMG S-19264T (=DSM 44701T), isolated from a smear-ripened cheese.</title>
        <authorList>
            <consortium name="US DOE Joint Genome Institute (JGI-PGF)"/>
            <person name="Walter F."/>
            <person name="Albersmeier A."/>
            <person name="Kalinowski J."/>
            <person name="Ruckert C."/>
        </authorList>
    </citation>
    <scope>NUCLEOTIDE SEQUENCE</scope>
    <source>
        <strain evidence="1">CGMCC 4.7312</strain>
    </source>
</reference>
<protein>
    <submittedName>
        <fullName evidence="1">Uncharacterized protein</fullName>
    </submittedName>
</protein>
<evidence type="ECO:0000313" key="2">
    <source>
        <dbReference type="Proteomes" id="UP000608890"/>
    </source>
</evidence>
<evidence type="ECO:0000313" key="1">
    <source>
        <dbReference type="EMBL" id="GGM65572.1"/>
    </source>
</evidence>
<organism evidence="1 2">
    <name type="scientific">Micromonospora sonchi</name>
    <dbReference type="NCBI Taxonomy" id="1763543"/>
    <lineage>
        <taxon>Bacteria</taxon>
        <taxon>Bacillati</taxon>
        <taxon>Actinomycetota</taxon>
        <taxon>Actinomycetes</taxon>
        <taxon>Micromonosporales</taxon>
        <taxon>Micromonosporaceae</taxon>
        <taxon>Micromonospora</taxon>
    </lineage>
</organism>
<gene>
    <name evidence="1" type="ORF">GCM10011608_58490</name>
</gene>
<dbReference type="RefSeq" id="WP_189050156.1">
    <property type="nucleotide sequence ID" value="NZ_BMNB01000047.1"/>
</dbReference>
<name>A0A917X4P6_9ACTN</name>
<keyword evidence="2" id="KW-1185">Reference proteome</keyword>
<comment type="caution">
    <text evidence="1">The sequence shown here is derived from an EMBL/GenBank/DDBJ whole genome shotgun (WGS) entry which is preliminary data.</text>
</comment>
<dbReference type="AlphaFoldDB" id="A0A917X4P6"/>
<accession>A0A917X4P6</accession>
<dbReference type="Proteomes" id="UP000608890">
    <property type="component" value="Unassembled WGS sequence"/>
</dbReference>
<sequence>MDDPLMLTAATTLVAWATTNLAEGARSAVTGLAEFLRHRFGREMASRETVEVALRRPGTDAVHRLAALLEQETRRDAAFGAEFRARFAAVQAIVGAGHGDVTNTVSGDVSGWMVQARDIHGGVTFGDSHD</sequence>
<dbReference type="EMBL" id="BMNB01000047">
    <property type="protein sequence ID" value="GGM65572.1"/>
    <property type="molecule type" value="Genomic_DNA"/>
</dbReference>